<keyword evidence="3" id="KW-1185">Reference proteome</keyword>
<gene>
    <name evidence="2" type="ORF">Taro_016908</name>
</gene>
<dbReference type="AlphaFoldDB" id="A0A843UPU2"/>
<dbReference type="Proteomes" id="UP000652761">
    <property type="component" value="Unassembled WGS sequence"/>
</dbReference>
<keyword evidence="1" id="KW-0732">Signal</keyword>
<sequence length="300" mass="33371">RLLSILNWLLLLGGLPHRAIPPEVARESQPCRNCPSQRKRKSHYRGYPLDAGKVRTWKRLLPTAAAAKAASLGLQYPRFLSLSSRQEALRAAGIRKATLREFGRSRGNARRSLHNAFFAKVVDAYRGYLSSWVPQCVVSLARLRPVHGRRTRVKHVIGLTSLDEAFHHSWYQSKSVVMADRRDWGGGGDDPEESTQRMIERIWESLTDIRMRMDQQALVPPMIGEAVPVALVPPLPGVEVPFVAPVPPSPPVIAAEEPMVQVERQSSVGYLSAKGICAGVVASEDADHLCRQNRGCYYLA</sequence>
<feature type="chain" id="PRO_5032653502" evidence="1">
    <location>
        <begin position="22"/>
        <end position="300"/>
    </location>
</feature>
<name>A0A843UPU2_COLES</name>
<feature type="signal peptide" evidence="1">
    <location>
        <begin position="1"/>
        <end position="21"/>
    </location>
</feature>
<protein>
    <submittedName>
        <fullName evidence="2">Uncharacterized protein</fullName>
    </submittedName>
</protein>
<organism evidence="2 3">
    <name type="scientific">Colocasia esculenta</name>
    <name type="common">Wild taro</name>
    <name type="synonym">Arum esculentum</name>
    <dbReference type="NCBI Taxonomy" id="4460"/>
    <lineage>
        <taxon>Eukaryota</taxon>
        <taxon>Viridiplantae</taxon>
        <taxon>Streptophyta</taxon>
        <taxon>Embryophyta</taxon>
        <taxon>Tracheophyta</taxon>
        <taxon>Spermatophyta</taxon>
        <taxon>Magnoliopsida</taxon>
        <taxon>Liliopsida</taxon>
        <taxon>Araceae</taxon>
        <taxon>Aroideae</taxon>
        <taxon>Colocasieae</taxon>
        <taxon>Colocasia</taxon>
    </lineage>
</organism>
<feature type="non-terminal residue" evidence="2">
    <location>
        <position position="1"/>
    </location>
</feature>
<dbReference type="EMBL" id="NMUH01000759">
    <property type="protein sequence ID" value="MQL84407.1"/>
    <property type="molecule type" value="Genomic_DNA"/>
</dbReference>
<evidence type="ECO:0000313" key="3">
    <source>
        <dbReference type="Proteomes" id="UP000652761"/>
    </source>
</evidence>
<evidence type="ECO:0000256" key="1">
    <source>
        <dbReference type="SAM" id="SignalP"/>
    </source>
</evidence>
<proteinExistence type="predicted"/>
<accession>A0A843UPU2</accession>
<comment type="caution">
    <text evidence="2">The sequence shown here is derived from an EMBL/GenBank/DDBJ whole genome shotgun (WGS) entry which is preliminary data.</text>
</comment>
<evidence type="ECO:0000313" key="2">
    <source>
        <dbReference type="EMBL" id="MQL84407.1"/>
    </source>
</evidence>
<reference evidence="2" key="1">
    <citation type="submission" date="2017-07" db="EMBL/GenBank/DDBJ databases">
        <title>Taro Niue Genome Assembly and Annotation.</title>
        <authorList>
            <person name="Atibalentja N."/>
            <person name="Keating K."/>
            <person name="Fields C.J."/>
        </authorList>
    </citation>
    <scope>NUCLEOTIDE SEQUENCE</scope>
    <source>
        <strain evidence="2">Niue_2</strain>
        <tissue evidence="2">Leaf</tissue>
    </source>
</reference>